<feature type="compositionally biased region" description="Polar residues" evidence="1">
    <location>
        <begin position="28"/>
        <end position="45"/>
    </location>
</feature>
<dbReference type="GeneID" id="54481397"/>
<evidence type="ECO:0000313" key="2">
    <source>
        <dbReference type="EMBL" id="KAF2752641.1"/>
    </source>
</evidence>
<dbReference type="EMBL" id="ML996602">
    <property type="protein sequence ID" value="KAF2752641.1"/>
    <property type="molecule type" value="Genomic_DNA"/>
</dbReference>
<accession>A0A6A6VTN9</accession>
<dbReference type="AlphaFoldDB" id="A0A6A6VTN9"/>
<gene>
    <name evidence="2" type="ORF">EJ05DRAFT_269793</name>
</gene>
<dbReference type="Proteomes" id="UP000799437">
    <property type="component" value="Unassembled WGS sequence"/>
</dbReference>
<keyword evidence="3" id="KW-1185">Reference proteome</keyword>
<protein>
    <submittedName>
        <fullName evidence="2">Uncharacterized protein</fullName>
    </submittedName>
</protein>
<name>A0A6A6VTN9_9PEZI</name>
<reference evidence="2" key="1">
    <citation type="journal article" date="2020" name="Stud. Mycol.">
        <title>101 Dothideomycetes genomes: a test case for predicting lifestyles and emergence of pathogens.</title>
        <authorList>
            <person name="Haridas S."/>
            <person name="Albert R."/>
            <person name="Binder M."/>
            <person name="Bloem J."/>
            <person name="Labutti K."/>
            <person name="Salamov A."/>
            <person name="Andreopoulos B."/>
            <person name="Baker S."/>
            <person name="Barry K."/>
            <person name="Bills G."/>
            <person name="Bluhm B."/>
            <person name="Cannon C."/>
            <person name="Castanera R."/>
            <person name="Culley D."/>
            <person name="Daum C."/>
            <person name="Ezra D."/>
            <person name="Gonzalez J."/>
            <person name="Henrissat B."/>
            <person name="Kuo A."/>
            <person name="Liang C."/>
            <person name="Lipzen A."/>
            <person name="Lutzoni F."/>
            <person name="Magnuson J."/>
            <person name="Mondo S."/>
            <person name="Nolan M."/>
            <person name="Ohm R."/>
            <person name="Pangilinan J."/>
            <person name="Park H.-J."/>
            <person name="Ramirez L."/>
            <person name="Alfaro M."/>
            <person name="Sun H."/>
            <person name="Tritt A."/>
            <person name="Yoshinaga Y."/>
            <person name="Zwiers L.-H."/>
            <person name="Turgeon B."/>
            <person name="Goodwin S."/>
            <person name="Spatafora J."/>
            <person name="Crous P."/>
            <person name="Grigoriev I."/>
        </authorList>
    </citation>
    <scope>NUCLEOTIDE SEQUENCE</scope>
    <source>
        <strain evidence="2">CBS 121739</strain>
    </source>
</reference>
<sequence length="160" mass="17948">MSAWRQTGVIPSDPSIVLNQLKKPPSRPTSSLEQPRPSSSDSGSIITKILGPRGEQQLRTLLSGVMKEVIDAATAEQLRKFETAFQHLRTENSILKREIEGFRRSIIHQKARAIKFGACNVYIESSASPNWSWSRFALTISIIMANTLEPLKQEHHVARD</sequence>
<dbReference type="RefSeq" id="XP_033595092.1">
    <property type="nucleotide sequence ID" value="XM_033740343.1"/>
</dbReference>
<evidence type="ECO:0000313" key="3">
    <source>
        <dbReference type="Proteomes" id="UP000799437"/>
    </source>
</evidence>
<proteinExistence type="predicted"/>
<feature type="region of interest" description="Disordered" evidence="1">
    <location>
        <begin position="1"/>
        <end position="47"/>
    </location>
</feature>
<evidence type="ECO:0000256" key="1">
    <source>
        <dbReference type="SAM" id="MobiDB-lite"/>
    </source>
</evidence>
<organism evidence="2 3">
    <name type="scientific">Pseudovirgaria hyperparasitica</name>
    <dbReference type="NCBI Taxonomy" id="470096"/>
    <lineage>
        <taxon>Eukaryota</taxon>
        <taxon>Fungi</taxon>
        <taxon>Dikarya</taxon>
        <taxon>Ascomycota</taxon>
        <taxon>Pezizomycotina</taxon>
        <taxon>Dothideomycetes</taxon>
        <taxon>Dothideomycetes incertae sedis</taxon>
        <taxon>Acrospermales</taxon>
        <taxon>Acrospermaceae</taxon>
        <taxon>Pseudovirgaria</taxon>
    </lineage>
</organism>